<feature type="compositionally biased region" description="Low complexity" evidence="1">
    <location>
        <begin position="22"/>
        <end position="34"/>
    </location>
</feature>
<evidence type="ECO:0000256" key="1">
    <source>
        <dbReference type="SAM" id="MobiDB-lite"/>
    </source>
</evidence>
<evidence type="ECO:0000313" key="3">
    <source>
        <dbReference type="Proteomes" id="UP001303046"/>
    </source>
</evidence>
<dbReference type="EMBL" id="JAVFWL010000006">
    <property type="protein sequence ID" value="KAK6759511.1"/>
    <property type="molecule type" value="Genomic_DNA"/>
</dbReference>
<evidence type="ECO:0000313" key="2">
    <source>
        <dbReference type="EMBL" id="KAK6759511.1"/>
    </source>
</evidence>
<gene>
    <name evidence="2" type="primary">Necator_chrX.g21387</name>
    <name evidence="2" type="ORF">RB195_021226</name>
</gene>
<organism evidence="2 3">
    <name type="scientific">Necator americanus</name>
    <name type="common">Human hookworm</name>
    <dbReference type="NCBI Taxonomy" id="51031"/>
    <lineage>
        <taxon>Eukaryota</taxon>
        <taxon>Metazoa</taxon>
        <taxon>Ecdysozoa</taxon>
        <taxon>Nematoda</taxon>
        <taxon>Chromadorea</taxon>
        <taxon>Rhabditida</taxon>
        <taxon>Rhabditina</taxon>
        <taxon>Rhabditomorpha</taxon>
        <taxon>Strongyloidea</taxon>
        <taxon>Ancylostomatidae</taxon>
        <taxon>Bunostominae</taxon>
        <taxon>Necator</taxon>
    </lineage>
</organism>
<sequence>MDEDVCAYMCSYEHTPTHRPRTNNVHHPTTTNPPKSENSAFLSSHSAKMTLFTQTYAILDADDSFTRYFAASIESVSAG</sequence>
<feature type="region of interest" description="Disordered" evidence="1">
    <location>
        <begin position="17"/>
        <end position="40"/>
    </location>
</feature>
<name>A0ABR1EBZ4_NECAM</name>
<reference evidence="2 3" key="1">
    <citation type="submission" date="2023-08" db="EMBL/GenBank/DDBJ databases">
        <title>A Necator americanus chromosomal reference genome.</title>
        <authorList>
            <person name="Ilik V."/>
            <person name="Petrzelkova K.J."/>
            <person name="Pardy F."/>
            <person name="Fuh T."/>
            <person name="Niatou-Singa F.S."/>
            <person name="Gouil Q."/>
            <person name="Baker L."/>
            <person name="Ritchie M.E."/>
            <person name="Jex A.R."/>
            <person name="Gazzola D."/>
            <person name="Li H."/>
            <person name="Toshio Fujiwara R."/>
            <person name="Zhan B."/>
            <person name="Aroian R.V."/>
            <person name="Pafco B."/>
            <person name="Schwarz E.M."/>
        </authorList>
    </citation>
    <scope>NUCLEOTIDE SEQUENCE [LARGE SCALE GENOMIC DNA]</scope>
    <source>
        <strain evidence="2 3">Aroian</strain>
        <tissue evidence="2">Whole animal</tissue>
    </source>
</reference>
<dbReference type="Proteomes" id="UP001303046">
    <property type="component" value="Unassembled WGS sequence"/>
</dbReference>
<keyword evidence="3" id="KW-1185">Reference proteome</keyword>
<accession>A0ABR1EBZ4</accession>
<proteinExistence type="predicted"/>
<protein>
    <submittedName>
        <fullName evidence="2">Uncharacterized protein</fullName>
    </submittedName>
</protein>
<comment type="caution">
    <text evidence="2">The sequence shown here is derived from an EMBL/GenBank/DDBJ whole genome shotgun (WGS) entry which is preliminary data.</text>
</comment>